<comment type="caution">
    <text evidence="3">The sequence shown here is derived from an EMBL/GenBank/DDBJ whole genome shotgun (WGS) entry which is preliminary data.</text>
</comment>
<dbReference type="PANTHER" id="PTHR40758">
    <property type="entry name" value="CONSERVED PROTEIN"/>
    <property type="match status" value="1"/>
</dbReference>
<evidence type="ECO:0000256" key="1">
    <source>
        <dbReference type="SAM" id="MobiDB-lite"/>
    </source>
</evidence>
<dbReference type="NCBIfam" id="TIGR03083">
    <property type="entry name" value="maleylpyruvate isomerase family mycothiol-dependent enzyme"/>
    <property type="match status" value="1"/>
</dbReference>
<dbReference type="Proteomes" id="UP000321484">
    <property type="component" value="Unassembled WGS sequence"/>
</dbReference>
<dbReference type="AlphaFoldDB" id="A0A511Z0Q3"/>
<dbReference type="OrthoDB" id="3671213at2"/>
<keyword evidence="4" id="KW-1185">Reference proteome</keyword>
<feature type="domain" description="Mycothiol-dependent maleylpyruvate isomerase metal-binding" evidence="2">
    <location>
        <begin position="33"/>
        <end position="157"/>
    </location>
</feature>
<dbReference type="InterPro" id="IPR024344">
    <property type="entry name" value="MDMPI_metal-binding"/>
</dbReference>
<protein>
    <recommendedName>
        <fullName evidence="2">Mycothiol-dependent maleylpyruvate isomerase metal-binding domain-containing protein</fullName>
    </recommendedName>
</protein>
<evidence type="ECO:0000313" key="3">
    <source>
        <dbReference type="EMBL" id="GEN81012.1"/>
    </source>
</evidence>
<feature type="compositionally biased region" description="Low complexity" evidence="1">
    <location>
        <begin position="1"/>
        <end position="10"/>
    </location>
</feature>
<dbReference type="InterPro" id="IPR017517">
    <property type="entry name" value="Maleyloyr_isom"/>
</dbReference>
<dbReference type="GO" id="GO:0005886">
    <property type="term" value="C:plasma membrane"/>
    <property type="evidence" value="ECO:0007669"/>
    <property type="project" value="TreeGrafter"/>
</dbReference>
<evidence type="ECO:0000259" key="2">
    <source>
        <dbReference type="Pfam" id="PF11716"/>
    </source>
</evidence>
<reference evidence="3 4" key="1">
    <citation type="submission" date="2019-07" db="EMBL/GenBank/DDBJ databases">
        <title>Whole genome shotgun sequence of Actinotalea fermentans NBRC 105374.</title>
        <authorList>
            <person name="Hosoyama A."/>
            <person name="Uohara A."/>
            <person name="Ohji S."/>
            <person name="Ichikawa N."/>
        </authorList>
    </citation>
    <scope>NUCLEOTIDE SEQUENCE [LARGE SCALE GENOMIC DNA]</scope>
    <source>
        <strain evidence="3 4">NBRC 105374</strain>
    </source>
</reference>
<feature type="region of interest" description="Disordered" evidence="1">
    <location>
        <begin position="1"/>
        <end position="22"/>
    </location>
</feature>
<dbReference type="InterPro" id="IPR034660">
    <property type="entry name" value="DinB/YfiT-like"/>
</dbReference>
<accession>A0A511Z0Q3</accession>
<evidence type="ECO:0000313" key="4">
    <source>
        <dbReference type="Proteomes" id="UP000321484"/>
    </source>
</evidence>
<dbReference type="RefSeq" id="WP_146819842.1">
    <property type="nucleotide sequence ID" value="NZ_BJYK01000009.1"/>
</dbReference>
<dbReference type="GO" id="GO:0046872">
    <property type="term" value="F:metal ion binding"/>
    <property type="evidence" value="ECO:0007669"/>
    <property type="project" value="InterPro"/>
</dbReference>
<dbReference type="Pfam" id="PF11716">
    <property type="entry name" value="MDMPI_N"/>
    <property type="match status" value="1"/>
</dbReference>
<organism evidence="3 4">
    <name type="scientific">Actinotalea fermentans</name>
    <dbReference type="NCBI Taxonomy" id="43671"/>
    <lineage>
        <taxon>Bacteria</taxon>
        <taxon>Bacillati</taxon>
        <taxon>Actinomycetota</taxon>
        <taxon>Actinomycetes</taxon>
        <taxon>Micrococcales</taxon>
        <taxon>Cellulomonadaceae</taxon>
        <taxon>Actinotalea</taxon>
    </lineage>
</organism>
<gene>
    <name evidence="3" type="ORF">AFE02nite_27460</name>
</gene>
<name>A0A511Z0Q3_9CELL</name>
<dbReference type="EMBL" id="BJYK01000009">
    <property type="protein sequence ID" value="GEN81012.1"/>
    <property type="molecule type" value="Genomic_DNA"/>
</dbReference>
<sequence length="285" mass="29978">MIDSSGTSPATPAPAAPAATTPSRPAFPFGAHLAAVRTAADALLADAAAAGLDASVPTCPGWRVANVVAHQGMVHRWTTANLRLDPTPVPTEAEILATVPHADLLAWFAAGITEMAAAFAAADPDVAALVFLDDAPPPRDFWARRQAHETGMHAVDVLAARLGRRPTAVEAAIPRDLALDGLDELLTGFVTRGRNGLCDAEATSIAVVPDDALPAAPLAWFLEVLPEGIRTMRTTPERTPAADAVFRGTAAQLHLGLWNRGDEVRVDGRADLLARWAERVQITWG</sequence>
<dbReference type="PANTHER" id="PTHR40758:SF1">
    <property type="entry name" value="CONSERVED PROTEIN"/>
    <property type="match status" value="1"/>
</dbReference>
<dbReference type="SUPFAM" id="SSF109854">
    <property type="entry name" value="DinB/YfiT-like putative metalloenzymes"/>
    <property type="match status" value="1"/>
</dbReference>
<proteinExistence type="predicted"/>